<dbReference type="RefSeq" id="XP_033587674.1">
    <property type="nucleotide sequence ID" value="XM_033734110.1"/>
</dbReference>
<evidence type="ECO:0000256" key="8">
    <source>
        <dbReference type="ARBA" id="ARBA00022927"/>
    </source>
</evidence>
<feature type="domain" description="VPS10" evidence="20">
    <location>
        <begin position="49"/>
        <end position="670"/>
    </location>
</feature>
<proteinExistence type="predicted"/>
<dbReference type="FunFam" id="2.10.70.80:FF:000001">
    <property type="entry name" value="Sortilin-related VPS10 domain-containing receptor 1"/>
    <property type="match status" value="1"/>
</dbReference>
<evidence type="ECO:0000256" key="3">
    <source>
        <dbReference type="ARBA" id="ARBA00015369"/>
    </source>
</evidence>
<evidence type="ECO:0000256" key="9">
    <source>
        <dbReference type="ARBA" id="ARBA00022989"/>
    </source>
</evidence>
<evidence type="ECO:0000256" key="2">
    <source>
        <dbReference type="ARBA" id="ARBA00004488"/>
    </source>
</evidence>
<dbReference type="Gene3D" id="2.130.10.10">
    <property type="entry name" value="YVTN repeat-like/Quinoprotein amine dehydrogenase"/>
    <property type="match status" value="3"/>
</dbReference>
<evidence type="ECO:0000256" key="15">
    <source>
        <dbReference type="ARBA" id="ARBA00031250"/>
    </source>
</evidence>
<evidence type="ECO:0000256" key="12">
    <source>
        <dbReference type="ARBA" id="ARBA00023170"/>
    </source>
</evidence>
<evidence type="ECO:0000256" key="18">
    <source>
        <dbReference type="SAM" id="Phobius"/>
    </source>
</evidence>
<dbReference type="Pfam" id="PF15901">
    <property type="entry name" value="Sortilin_C"/>
    <property type="match status" value="2"/>
</dbReference>
<keyword evidence="6 19" id="KW-0732">Signal</keyword>
<dbReference type="GO" id="GO:0016787">
    <property type="term" value="F:hydrolase activity"/>
    <property type="evidence" value="ECO:0007669"/>
    <property type="project" value="UniProtKB-KW"/>
</dbReference>
<feature type="chain" id="PRO_5025365804" description="Vacuolar protein sorting/targeting protein 10" evidence="19">
    <location>
        <begin position="26"/>
        <end position="1480"/>
    </location>
</feature>
<evidence type="ECO:0000259" key="20">
    <source>
        <dbReference type="SMART" id="SM00602"/>
    </source>
</evidence>
<evidence type="ECO:0000256" key="4">
    <source>
        <dbReference type="ARBA" id="ARBA00022448"/>
    </source>
</evidence>
<keyword evidence="8" id="KW-0653">Protein transport</keyword>
<dbReference type="SUPFAM" id="SSF110296">
    <property type="entry name" value="Oligoxyloglucan reducing end-specific cellobiohydrolase"/>
    <property type="match status" value="2"/>
</dbReference>
<dbReference type="GO" id="GO:0006895">
    <property type="term" value="P:Golgi to endosome transport"/>
    <property type="evidence" value="ECO:0007669"/>
    <property type="project" value="TreeGrafter"/>
</dbReference>
<dbReference type="InterPro" id="IPR050310">
    <property type="entry name" value="VPS10-sortilin"/>
</dbReference>
<evidence type="ECO:0000256" key="6">
    <source>
        <dbReference type="ARBA" id="ARBA00022729"/>
    </source>
</evidence>
<evidence type="ECO:0000256" key="13">
    <source>
        <dbReference type="ARBA" id="ARBA00023180"/>
    </source>
</evidence>
<feature type="domain" description="VPS10" evidence="20">
    <location>
        <begin position="705"/>
        <end position="1338"/>
    </location>
</feature>
<dbReference type="InterPro" id="IPR031778">
    <property type="entry name" value="Sortilin_N"/>
</dbReference>
<evidence type="ECO:0000256" key="11">
    <source>
        <dbReference type="ARBA" id="ARBA00023136"/>
    </source>
</evidence>
<name>A0A6A6PN93_9PEZI</name>
<dbReference type="Proteomes" id="UP000799767">
    <property type="component" value="Unassembled WGS sequence"/>
</dbReference>
<dbReference type="GO" id="GO:0005794">
    <property type="term" value="C:Golgi apparatus"/>
    <property type="evidence" value="ECO:0007669"/>
    <property type="project" value="UniProtKB-SubCell"/>
</dbReference>
<keyword evidence="12" id="KW-0675">Receptor</keyword>
<dbReference type="OrthoDB" id="443634at2759"/>
<comment type="function">
    <text evidence="14">Functions as a sorting receptor in the Golgi compartment required for the intracellular sorting and delivery of soluble vacuolar proteins, like carboxypeptidase Y (CPY) and proteinase A. Executes multiple rounds of sorting by cycling between the late Golgi and a prevacuolar endosome-like compartment.</text>
</comment>
<evidence type="ECO:0000256" key="14">
    <source>
        <dbReference type="ARBA" id="ARBA00025569"/>
    </source>
</evidence>
<keyword evidence="10" id="KW-0333">Golgi apparatus</keyword>
<dbReference type="FunFam" id="3.30.60.270:FF:000005">
    <property type="entry name" value="Sortilin"/>
    <property type="match status" value="2"/>
</dbReference>
<feature type="transmembrane region" description="Helical" evidence="18">
    <location>
        <begin position="1405"/>
        <end position="1426"/>
    </location>
</feature>
<evidence type="ECO:0000256" key="10">
    <source>
        <dbReference type="ARBA" id="ARBA00023034"/>
    </source>
</evidence>
<dbReference type="PANTHER" id="PTHR12106">
    <property type="entry name" value="SORTILIN RELATED"/>
    <property type="match status" value="1"/>
</dbReference>
<dbReference type="GO" id="GO:0006623">
    <property type="term" value="P:protein targeting to vacuole"/>
    <property type="evidence" value="ECO:0007669"/>
    <property type="project" value="TreeGrafter"/>
</dbReference>
<evidence type="ECO:0000313" key="21">
    <source>
        <dbReference type="EMBL" id="KAF2481104.1"/>
    </source>
</evidence>
<keyword evidence="9 18" id="KW-1133">Transmembrane helix</keyword>
<evidence type="ECO:0000256" key="17">
    <source>
        <dbReference type="ARBA" id="ARBA00031902"/>
    </source>
</evidence>
<evidence type="ECO:0000256" key="7">
    <source>
        <dbReference type="ARBA" id="ARBA00022737"/>
    </source>
</evidence>
<feature type="signal peptide" evidence="19">
    <location>
        <begin position="1"/>
        <end position="25"/>
    </location>
</feature>
<dbReference type="Pfam" id="PF15902">
    <property type="entry name" value="Sortilin-Vps10"/>
    <property type="match status" value="2"/>
</dbReference>
<keyword evidence="21" id="KW-0378">Hydrolase</keyword>
<gene>
    <name evidence="21" type="ORF">BDY17DRAFT_300706</name>
</gene>
<evidence type="ECO:0000256" key="19">
    <source>
        <dbReference type="SAM" id="SignalP"/>
    </source>
</evidence>
<dbReference type="InterPro" id="IPR031777">
    <property type="entry name" value="Sortilin_C"/>
</dbReference>
<dbReference type="PANTHER" id="PTHR12106:SF27">
    <property type="entry name" value="SORTILIN-RELATED RECEPTOR"/>
    <property type="match status" value="1"/>
</dbReference>
<protein>
    <recommendedName>
        <fullName evidence="3">Vacuolar protein sorting/targeting protein 10</fullName>
    </recommendedName>
    <alternativeName>
        <fullName evidence="16">Carboxypeptidase Y receptor</fullName>
    </alternativeName>
    <alternativeName>
        <fullName evidence="15 17">Sortilin VPS10</fullName>
    </alternativeName>
</protein>
<accession>A0A6A6PN93</accession>
<evidence type="ECO:0000256" key="16">
    <source>
        <dbReference type="ARBA" id="ARBA00031354"/>
    </source>
</evidence>
<dbReference type="EMBL" id="MU001638">
    <property type="protein sequence ID" value="KAF2481104.1"/>
    <property type="molecule type" value="Genomic_DNA"/>
</dbReference>
<feature type="transmembrane region" description="Helical" evidence="18">
    <location>
        <begin position="1349"/>
        <end position="1370"/>
    </location>
</feature>
<keyword evidence="5 18" id="KW-0812">Transmembrane</keyword>
<keyword evidence="11 18" id="KW-0472">Membrane</keyword>
<keyword evidence="13" id="KW-0325">Glycoprotein</keyword>
<dbReference type="GO" id="GO:0006896">
    <property type="term" value="P:Golgi to vacuole transport"/>
    <property type="evidence" value="ECO:0007669"/>
    <property type="project" value="TreeGrafter"/>
</dbReference>
<dbReference type="InterPro" id="IPR015943">
    <property type="entry name" value="WD40/YVTN_repeat-like_dom_sf"/>
</dbReference>
<dbReference type="InterPro" id="IPR006581">
    <property type="entry name" value="VPS10"/>
</dbReference>
<evidence type="ECO:0000313" key="22">
    <source>
        <dbReference type="Proteomes" id="UP000799767"/>
    </source>
</evidence>
<keyword evidence="22" id="KW-1185">Reference proteome</keyword>
<reference evidence="21" key="1">
    <citation type="journal article" date="2020" name="Stud. Mycol.">
        <title>101 Dothideomycetes genomes: a test case for predicting lifestyles and emergence of pathogens.</title>
        <authorList>
            <person name="Haridas S."/>
            <person name="Albert R."/>
            <person name="Binder M."/>
            <person name="Bloem J."/>
            <person name="Labutti K."/>
            <person name="Salamov A."/>
            <person name="Andreopoulos B."/>
            <person name="Baker S."/>
            <person name="Barry K."/>
            <person name="Bills G."/>
            <person name="Bluhm B."/>
            <person name="Cannon C."/>
            <person name="Castanera R."/>
            <person name="Culley D."/>
            <person name="Daum C."/>
            <person name="Ezra D."/>
            <person name="Gonzalez J."/>
            <person name="Henrissat B."/>
            <person name="Kuo A."/>
            <person name="Liang C."/>
            <person name="Lipzen A."/>
            <person name="Lutzoni F."/>
            <person name="Magnuson J."/>
            <person name="Mondo S."/>
            <person name="Nolan M."/>
            <person name="Ohm R."/>
            <person name="Pangilinan J."/>
            <person name="Park H.-J."/>
            <person name="Ramirez L."/>
            <person name="Alfaro M."/>
            <person name="Sun H."/>
            <person name="Tritt A."/>
            <person name="Yoshinaga Y."/>
            <person name="Zwiers L.-H."/>
            <person name="Turgeon B."/>
            <person name="Goodwin S."/>
            <person name="Spatafora J."/>
            <person name="Crous P."/>
            <person name="Grigoriev I."/>
        </authorList>
    </citation>
    <scope>NUCLEOTIDE SEQUENCE</scope>
    <source>
        <strain evidence="21">CBS 113389</strain>
    </source>
</reference>
<keyword evidence="4" id="KW-0813">Transport</keyword>
<dbReference type="SMART" id="SM00602">
    <property type="entry name" value="VPS10"/>
    <property type="match status" value="2"/>
</dbReference>
<dbReference type="Gene3D" id="2.10.70.80">
    <property type="match status" value="2"/>
</dbReference>
<dbReference type="GO" id="GO:0016020">
    <property type="term" value="C:membrane"/>
    <property type="evidence" value="ECO:0007669"/>
    <property type="project" value="InterPro"/>
</dbReference>
<dbReference type="Gene3D" id="3.30.60.270">
    <property type="match status" value="2"/>
</dbReference>
<sequence>MAIHSRAVLLLAFLLSLLLAAPALADSSPVIKQTSFPDLPSGLSYFDDSNVVLVTDPSSQTLWRSADAGTTWDKLDVGQGKIFSVLKNPNNNQVAVVIGVKGTHWITTNQGKDWKEWKCDGTPILARPAITFHATDPKRMLYLTAHCDGLTCEERVYYTTDGFDSEPKKLLDGSVSCIWAKSTDRFTTGDSKSDENQILCIVKGSFNPFATNYRLISSTDFFRSEEVEPVMHEGRAVTGIMNIAAVKSYIVAAAKSQGTTELALYVTDDTRTWHRAEFGEHKLEEDAYTILESTNYSMQVDVLTTKPSNPMGVLLTSNSNGTFFTRNLEHTNRNTRGFVDFEKIQNIQGIVMVNTVTNWEEVEQNWIADKKVKTQISFDDGRTFHPLKVDDDHLHLHSVTEQRNMGRIFSSPAPGIVMGVGNTGDYLRSRSEGDLYVSDDAGVTWSRALKDPHLFEFGDQGAILVAVEDGESKKIKYSINHGKDWDHYEMDDDIQPIALTTVPDSTSRKFILTAAKGRGSDRKYYIISISFVDYDLKECGKSDFEDWYARVDDEGKPTCIMGHKQSFRRRKRDSKCFVGQLFKDPVPEMENCKCTDDDYECDYENGFTRRSDGDCKLTGPMKPPEDACRGTDKFKGSSGYRLIPGNTCIKSGGVEKDKPIDRDCDDIKKPVASGKISSKTTKFPGNAFVEYYYLERQDSDTGDDETVIMRTNEREVYITHTQGKEWEQKYKDEEIIAIYPHRYLGGNVYLITPSEKVHYSHDRAHSFHSFTAPDKPNQKGLQILSFHPTEKEWLIWTGLGNCEGSDCETIARVSTKGGDEWTKLLGAVRKCQFVYREDRSGSQKLVLCEQHQDENPSNSLSLLSSDDWFETKKELKRDVINFATMSEFIVVAVRDADQQTLQVDTSIDGRVFADAKFPPNFKVPHQQAYTVLDSSTHAVFLHVTVNNVDGAEYGSIVKSNSNGTSYVLMVNEVNRNKDGYVDFEKMQGLEGVAVINRVANKKEVDEGMSKKLKTYMTHNDGADWALVKRPSSTPKDRKWCSGDIESCSLHLHGYTERKDPRDTFSSASAVGMMIGTGNVGEYLTSKADADTFITRDGGTEWRYAAPGTWMWEYGDQGSIIVLVKEEVPTKEVMYSLDEGVTWLSYQFSAEDMVVTDITTIPSDASRSFLLWGKIDGELTSVNLDFSGLDERSKQCRLDQNASPDDMRSSQDYLAWAPSRPNHEDQCLFGHQALYIRKKTSSDCYNGRDIQKLLRIQKNCTCERHDFECDYNYEKQSDGSCKLVEGLEAADPKEQCKKNPKLKEYYGVTGYRKIPLDTCSGGKEMDYTPMSFPCPGFEEEYQKKHGISGAGLFFAIVIPIAAAAGAGYWVWKNWEGKFGRIRLGDGLGTSSGGALDRDAPWIRYPILVLSGVVALIAAVPMVVGTVWKAISVRLGRRSRDGFGGRAYTSGASFGRSGAAGRYAVVADDEGELLGEDSEEEI</sequence>
<dbReference type="CDD" id="cd15482">
    <property type="entry name" value="Sialidase_non-viral"/>
    <property type="match status" value="1"/>
</dbReference>
<dbReference type="GO" id="GO:0005829">
    <property type="term" value="C:cytosol"/>
    <property type="evidence" value="ECO:0007669"/>
    <property type="project" value="GOC"/>
</dbReference>
<comment type="subcellular location">
    <subcellularLocation>
        <location evidence="1">Golgi apparatus</location>
        <location evidence="1">trans-Golgi network membrane</location>
        <topology evidence="1">Multi-pass membrane protein</topology>
    </subcellularLocation>
    <subcellularLocation>
        <location evidence="2">Prevacuolar compartment membrane</location>
        <topology evidence="2">Multi-pass membrane protein</topology>
    </subcellularLocation>
</comment>
<organism evidence="21 22">
    <name type="scientific">Neohortaea acidophila</name>
    <dbReference type="NCBI Taxonomy" id="245834"/>
    <lineage>
        <taxon>Eukaryota</taxon>
        <taxon>Fungi</taxon>
        <taxon>Dikarya</taxon>
        <taxon>Ascomycota</taxon>
        <taxon>Pezizomycotina</taxon>
        <taxon>Dothideomycetes</taxon>
        <taxon>Dothideomycetidae</taxon>
        <taxon>Mycosphaerellales</taxon>
        <taxon>Teratosphaeriaceae</taxon>
        <taxon>Neohortaea</taxon>
    </lineage>
</organism>
<evidence type="ECO:0000256" key="5">
    <source>
        <dbReference type="ARBA" id="ARBA00022692"/>
    </source>
</evidence>
<keyword evidence="7" id="KW-0677">Repeat</keyword>
<dbReference type="GeneID" id="54475112"/>
<evidence type="ECO:0000256" key="1">
    <source>
        <dbReference type="ARBA" id="ARBA00004166"/>
    </source>
</evidence>